<accession>A0ABX5ITV3</accession>
<feature type="compositionally biased region" description="Gly residues" evidence="1">
    <location>
        <begin position="327"/>
        <end position="339"/>
    </location>
</feature>
<dbReference type="EMBL" id="PXNS01000010">
    <property type="protein sequence ID" value="PTL92532.1"/>
    <property type="molecule type" value="Genomic_DNA"/>
</dbReference>
<dbReference type="Proteomes" id="UP000241895">
    <property type="component" value="Unassembled WGS sequence"/>
</dbReference>
<feature type="domain" description="Bacterial collagen-like protein middle" evidence="2">
    <location>
        <begin position="127"/>
        <end position="322"/>
    </location>
</feature>
<feature type="region of interest" description="Disordered" evidence="1">
    <location>
        <begin position="327"/>
        <end position="350"/>
    </location>
</feature>
<name>A0ABX5ITV3_9GAMM</name>
<comment type="caution">
    <text evidence="3">The sequence shown here is derived from an EMBL/GenBank/DDBJ whole genome shotgun (WGS) entry which is preliminary data.</text>
</comment>
<dbReference type="Pfam" id="PF15984">
    <property type="entry name" value="Collagen_mid"/>
    <property type="match status" value="2"/>
</dbReference>
<feature type="compositionally biased region" description="Polar residues" evidence="1">
    <location>
        <begin position="736"/>
        <end position="748"/>
    </location>
</feature>
<dbReference type="InterPro" id="IPR031929">
    <property type="entry name" value="CLP_mid"/>
</dbReference>
<evidence type="ECO:0000259" key="2">
    <source>
        <dbReference type="Pfam" id="PF15984"/>
    </source>
</evidence>
<feature type="domain" description="Bacterial collagen-like protein middle" evidence="2">
    <location>
        <begin position="390"/>
        <end position="583"/>
    </location>
</feature>
<reference evidence="3 4" key="1">
    <citation type="submission" date="2018-03" db="EMBL/GenBank/DDBJ databases">
        <authorList>
            <person name="Zhou J."/>
            <person name="Li X."/>
            <person name="Xue M."/>
            <person name="Yin J."/>
        </authorList>
    </citation>
    <scope>NUCLEOTIDE SEQUENCE [LARGE SCALE GENOMIC DNA]</scope>
    <source>
        <strain evidence="3 4">SYSU ZJ2214</strain>
    </source>
</reference>
<organism evidence="3 4">
    <name type="scientific">Halomonas litopenaei</name>
    <dbReference type="NCBI Taxonomy" id="2109328"/>
    <lineage>
        <taxon>Bacteria</taxon>
        <taxon>Pseudomonadati</taxon>
        <taxon>Pseudomonadota</taxon>
        <taxon>Gammaproteobacteria</taxon>
        <taxon>Oceanospirillales</taxon>
        <taxon>Halomonadaceae</taxon>
        <taxon>Halomonas</taxon>
    </lineage>
</organism>
<feature type="region of interest" description="Disordered" evidence="1">
    <location>
        <begin position="733"/>
        <end position="752"/>
    </location>
</feature>
<gene>
    <name evidence="3" type="ORF">C6W88_16160</name>
</gene>
<proteinExistence type="predicted"/>
<feature type="region of interest" description="Disordered" evidence="1">
    <location>
        <begin position="1"/>
        <end position="89"/>
    </location>
</feature>
<evidence type="ECO:0000256" key="1">
    <source>
        <dbReference type="SAM" id="MobiDB-lite"/>
    </source>
</evidence>
<feature type="compositionally biased region" description="Polar residues" evidence="1">
    <location>
        <begin position="1"/>
        <end position="25"/>
    </location>
</feature>
<evidence type="ECO:0000313" key="3">
    <source>
        <dbReference type="EMBL" id="PTL92532.1"/>
    </source>
</evidence>
<feature type="compositionally biased region" description="Gly residues" evidence="1">
    <location>
        <begin position="29"/>
        <end position="72"/>
    </location>
</feature>
<sequence>MATLTACSGDSSNSRTLASNSQDPITSGGDDGSGGDGSGGDGSGGDGSGGDGSGGDGSGGDGSGGDGSGGDGGDGDGSDGGDGGDGIARSSLEGVFLATADTSDGVDTTLTDIGNGISQQSAVPQLASVTEPAGTIVSETGDAVGDISSGIRDGVGSLSTNDNYLGTTAAGVTNGVGELGQAVSATGDTVAGLGELPVVMELDARTGLVTKLGTTVNGLGGKVERAGDALSVNFEDSSEVLGATTTKLGVALRPVLLGTDGKVTRVGQALVLPAQAGNLLLRTGGTLADLGQRIGERYSLLGGAGDSVTGSGNIVIATGELLGGGEGDNGSGGGLGGLLDGDTSAPEDGRTDLERTVASAGQTGAGAGDAVTALGDGISQQSLGGRGEFVTDGLGNVISNGGQAVSGLSNGLDNGLGNFSNNPNAVGTTLAGGGVAVSETGEVVSSLGATVGNLNQLPLVMQLDNRSGAITQLGSSVAALGGGVTQAGNVLTLNFNDDGSHLGGLTREVSAVLRPVVIQTDSGVTQLSQALVVGPEVGNVLIQAGVAVDGLGGRLGQGNDLAAGVGGAVSGVGGIAANTGRLLGGDEARLLSRLDGQGLSQLESAGLLGQGALLSDLGGSQQGGLGGGLEAGLGDQLGGDSNLIAGLNDTLGGGSGLTAGLGDTLGGDSGGGLVSGVSDTLTSTLGGGDSGGGLVSGVSDTLTSTLGGGDSDSGGGLVGGTLDAVGGVTEKLTGDMESSQDGSSNDAGSNDGLVSSILGGVLGRN</sequence>
<protein>
    <recommendedName>
        <fullName evidence="2">Bacterial collagen-like protein middle domain-containing protein</fullName>
    </recommendedName>
</protein>
<keyword evidence="4" id="KW-1185">Reference proteome</keyword>
<evidence type="ECO:0000313" key="4">
    <source>
        <dbReference type="Proteomes" id="UP000241895"/>
    </source>
</evidence>